<gene>
    <name evidence="3" type="ORF">L207DRAFT_593674</name>
</gene>
<reference evidence="3 4" key="1">
    <citation type="submission" date="2016-04" db="EMBL/GenBank/DDBJ databases">
        <title>A degradative enzymes factory behind the ericoid mycorrhizal symbiosis.</title>
        <authorList>
            <consortium name="DOE Joint Genome Institute"/>
            <person name="Martino E."/>
            <person name="Morin E."/>
            <person name="Grelet G."/>
            <person name="Kuo A."/>
            <person name="Kohler A."/>
            <person name="Daghino S."/>
            <person name="Barry K."/>
            <person name="Choi C."/>
            <person name="Cichocki N."/>
            <person name="Clum A."/>
            <person name="Copeland A."/>
            <person name="Hainaut M."/>
            <person name="Haridas S."/>
            <person name="Labutti K."/>
            <person name="Lindquist E."/>
            <person name="Lipzen A."/>
            <person name="Khouja H.-R."/>
            <person name="Murat C."/>
            <person name="Ohm R."/>
            <person name="Olson A."/>
            <person name="Spatafora J."/>
            <person name="Veneault-Fourrey C."/>
            <person name="Henrissat B."/>
            <person name="Grigoriev I."/>
            <person name="Martin F."/>
            <person name="Perotto S."/>
        </authorList>
    </citation>
    <scope>NUCLEOTIDE SEQUENCE [LARGE SCALE GENOMIC DNA]</scope>
    <source>
        <strain evidence="3 4">F</strain>
    </source>
</reference>
<dbReference type="Proteomes" id="UP000235786">
    <property type="component" value="Unassembled WGS sequence"/>
</dbReference>
<feature type="compositionally biased region" description="Polar residues" evidence="1">
    <location>
        <begin position="12"/>
        <end position="22"/>
    </location>
</feature>
<keyword evidence="4" id="KW-1185">Reference proteome</keyword>
<protein>
    <submittedName>
        <fullName evidence="3">Uncharacterized protein</fullName>
    </submittedName>
</protein>
<name>A0A2J6QSL4_HYAVF</name>
<proteinExistence type="predicted"/>
<dbReference type="AlphaFoldDB" id="A0A2J6QSL4"/>
<feature type="compositionally biased region" description="Polar residues" evidence="1">
    <location>
        <begin position="30"/>
        <end position="47"/>
    </location>
</feature>
<evidence type="ECO:0000313" key="3">
    <source>
        <dbReference type="EMBL" id="PMD29255.1"/>
    </source>
</evidence>
<keyword evidence="2" id="KW-0472">Membrane</keyword>
<accession>A0A2J6QSL4</accession>
<keyword evidence="2" id="KW-0812">Transmembrane</keyword>
<sequence length="77" mass="7179">MGGSDTAAAATNGASVTGTMTGTAGEVATGTCTKSSGSTATGSRYTTSTPNAAAVSVAPLFASVGGISGLFVLFLAL</sequence>
<dbReference type="EMBL" id="KZ613976">
    <property type="protein sequence ID" value="PMD29255.1"/>
    <property type="molecule type" value="Genomic_DNA"/>
</dbReference>
<feature type="region of interest" description="Disordered" evidence="1">
    <location>
        <begin position="1"/>
        <end position="47"/>
    </location>
</feature>
<keyword evidence="2" id="KW-1133">Transmembrane helix</keyword>
<organism evidence="3 4">
    <name type="scientific">Hyaloscypha variabilis (strain UAMH 11265 / GT02V1 / F)</name>
    <name type="common">Meliniomyces variabilis</name>
    <dbReference type="NCBI Taxonomy" id="1149755"/>
    <lineage>
        <taxon>Eukaryota</taxon>
        <taxon>Fungi</taxon>
        <taxon>Dikarya</taxon>
        <taxon>Ascomycota</taxon>
        <taxon>Pezizomycotina</taxon>
        <taxon>Leotiomycetes</taxon>
        <taxon>Helotiales</taxon>
        <taxon>Hyaloscyphaceae</taxon>
        <taxon>Hyaloscypha</taxon>
        <taxon>Hyaloscypha variabilis</taxon>
    </lineage>
</organism>
<evidence type="ECO:0000256" key="2">
    <source>
        <dbReference type="SAM" id="Phobius"/>
    </source>
</evidence>
<feature type="transmembrane region" description="Helical" evidence="2">
    <location>
        <begin position="52"/>
        <end position="76"/>
    </location>
</feature>
<evidence type="ECO:0000256" key="1">
    <source>
        <dbReference type="SAM" id="MobiDB-lite"/>
    </source>
</evidence>
<evidence type="ECO:0000313" key="4">
    <source>
        <dbReference type="Proteomes" id="UP000235786"/>
    </source>
</evidence>